<dbReference type="Pfam" id="PF02519">
    <property type="entry name" value="Auxin_inducible"/>
    <property type="match status" value="1"/>
</dbReference>
<dbReference type="InterPro" id="IPR028346">
    <property type="entry name" value="HAUS2"/>
</dbReference>
<evidence type="ECO:0000256" key="2">
    <source>
        <dbReference type="SAM" id="Phobius"/>
    </source>
</evidence>
<comment type="caution">
    <text evidence="3">The sequence shown here is derived from an EMBL/GenBank/DDBJ whole genome shotgun (WGS) entry which is preliminary data.</text>
</comment>
<gene>
    <name evidence="3" type="ORF">CTI12_AA595050</name>
</gene>
<feature type="transmembrane region" description="Helical" evidence="2">
    <location>
        <begin position="129"/>
        <end position="148"/>
    </location>
</feature>
<proteinExistence type="inferred from homology"/>
<dbReference type="Pfam" id="PF15003">
    <property type="entry name" value="HAUS2"/>
    <property type="match status" value="1"/>
</dbReference>
<comment type="similarity">
    <text evidence="1">Belongs to the ARG7 family.</text>
</comment>
<dbReference type="PANTHER" id="PTHR31374:SF28">
    <property type="entry name" value="SAUR-LIKE AUXIN-RESPONSIVE PROTEIN FAMILY"/>
    <property type="match status" value="1"/>
</dbReference>
<organism evidence="3 4">
    <name type="scientific">Artemisia annua</name>
    <name type="common">Sweet wormwood</name>
    <dbReference type="NCBI Taxonomy" id="35608"/>
    <lineage>
        <taxon>Eukaryota</taxon>
        <taxon>Viridiplantae</taxon>
        <taxon>Streptophyta</taxon>
        <taxon>Embryophyta</taxon>
        <taxon>Tracheophyta</taxon>
        <taxon>Spermatophyta</taxon>
        <taxon>Magnoliopsida</taxon>
        <taxon>eudicotyledons</taxon>
        <taxon>Gunneridae</taxon>
        <taxon>Pentapetalae</taxon>
        <taxon>asterids</taxon>
        <taxon>campanulids</taxon>
        <taxon>Asterales</taxon>
        <taxon>Asteraceae</taxon>
        <taxon>Asteroideae</taxon>
        <taxon>Anthemideae</taxon>
        <taxon>Artemisiinae</taxon>
        <taxon>Artemisia</taxon>
    </lineage>
</organism>
<dbReference type="STRING" id="35608.A0A2U1KJL6"/>
<evidence type="ECO:0000256" key="1">
    <source>
        <dbReference type="ARBA" id="ARBA00006974"/>
    </source>
</evidence>
<dbReference type="EMBL" id="PKPP01017448">
    <property type="protein sequence ID" value="PWA36949.1"/>
    <property type="molecule type" value="Genomic_DNA"/>
</dbReference>
<protein>
    <submittedName>
        <fullName evidence="3">Small auxin-up RNA</fullName>
    </submittedName>
</protein>
<keyword evidence="2" id="KW-0472">Membrane</keyword>
<evidence type="ECO:0000313" key="4">
    <source>
        <dbReference type="Proteomes" id="UP000245207"/>
    </source>
</evidence>
<dbReference type="OrthoDB" id="1848283at2759"/>
<accession>A0A2U1KJL6</accession>
<dbReference type="GO" id="GO:0031023">
    <property type="term" value="P:microtubule organizing center organization"/>
    <property type="evidence" value="ECO:0007669"/>
    <property type="project" value="InterPro"/>
</dbReference>
<keyword evidence="4" id="KW-1185">Reference proteome</keyword>
<keyword evidence="2" id="KW-1133">Transmembrane helix</keyword>
<dbReference type="GO" id="GO:0051225">
    <property type="term" value="P:spindle assembly"/>
    <property type="evidence" value="ECO:0007669"/>
    <property type="project" value="InterPro"/>
</dbReference>
<dbReference type="AlphaFoldDB" id="A0A2U1KJL6"/>
<dbReference type="PANTHER" id="PTHR31374">
    <property type="entry name" value="AUXIN-INDUCED PROTEIN-LIKE-RELATED"/>
    <property type="match status" value="1"/>
</dbReference>
<reference evidence="3 4" key="1">
    <citation type="journal article" date="2018" name="Mol. Plant">
        <title>The genome of Artemisia annua provides insight into the evolution of Asteraceae family and artemisinin biosynthesis.</title>
        <authorList>
            <person name="Shen Q."/>
            <person name="Zhang L."/>
            <person name="Liao Z."/>
            <person name="Wang S."/>
            <person name="Yan T."/>
            <person name="Shi P."/>
            <person name="Liu M."/>
            <person name="Fu X."/>
            <person name="Pan Q."/>
            <person name="Wang Y."/>
            <person name="Lv Z."/>
            <person name="Lu X."/>
            <person name="Zhang F."/>
            <person name="Jiang W."/>
            <person name="Ma Y."/>
            <person name="Chen M."/>
            <person name="Hao X."/>
            <person name="Li L."/>
            <person name="Tang Y."/>
            <person name="Lv G."/>
            <person name="Zhou Y."/>
            <person name="Sun X."/>
            <person name="Brodelius P.E."/>
            <person name="Rose J.K.C."/>
            <person name="Tang K."/>
        </authorList>
    </citation>
    <scope>NUCLEOTIDE SEQUENCE [LARGE SCALE GENOMIC DNA]</scope>
    <source>
        <strain evidence="4">cv. Huhao1</strain>
        <tissue evidence="3">Leaf</tissue>
    </source>
</reference>
<dbReference type="InterPro" id="IPR003676">
    <property type="entry name" value="SAUR_fam"/>
</dbReference>
<dbReference type="GO" id="GO:0009733">
    <property type="term" value="P:response to auxin"/>
    <property type="evidence" value="ECO:0007669"/>
    <property type="project" value="InterPro"/>
</dbReference>
<evidence type="ECO:0000313" key="3">
    <source>
        <dbReference type="EMBL" id="PWA36949.1"/>
    </source>
</evidence>
<sequence length="228" mass="25953">MTSKYYQVIFGLNMFQKNVGSIKKLAKKVTHKRRCHNREKVYAKERLLVQDVEECVSTTTPRGFLAVYVGDERKRFVVPTSSLSHPLFKILLAKASEEFGYEQKNGLAVPCSVEAFQEVVSVMKCCRGMLWRLGLGLIAFIWLSGVGYKIMNDIIIIGDLQTPPRGLMKMQGFHIPIHHIFLHLTHVSETEKKIETLARITTKLKDVIQNKENVENLLAAVFAIFVSE</sequence>
<keyword evidence="2" id="KW-0812">Transmembrane</keyword>
<dbReference type="Proteomes" id="UP000245207">
    <property type="component" value="Unassembled WGS sequence"/>
</dbReference>
<name>A0A2U1KJL6_ARTAN</name>